<dbReference type="KEGG" id="fil:BN1229_v1_1469"/>
<accession>A0A0D6JE98</accession>
<keyword evidence="1" id="KW-0812">Transmembrane</keyword>
<keyword evidence="1" id="KW-0472">Membrane</keyword>
<dbReference type="PANTHER" id="PTHR41386">
    <property type="entry name" value="INTEGRAL MEMBRANE PROTEIN-RELATED"/>
    <property type="match status" value="1"/>
</dbReference>
<protein>
    <recommendedName>
        <fullName evidence="4">Cyclic nucleotide-binding protein</fullName>
    </recommendedName>
</protein>
<evidence type="ECO:0000313" key="3">
    <source>
        <dbReference type="Proteomes" id="UP000033187"/>
    </source>
</evidence>
<keyword evidence="3" id="KW-1185">Reference proteome</keyword>
<dbReference type="Pfam" id="PF06210">
    <property type="entry name" value="DUF1003"/>
    <property type="match status" value="1"/>
</dbReference>
<evidence type="ECO:0008006" key="4">
    <source>
        <dbReference type="Google" id="ProtNLM"/>
    </source>
</evidence>
<evidence type="ECO:0000313" key="2">
    <source>
        <dbReference type="EMBL" id="CPR17900.1"/>
    </source>
</evidence>
<proteinExistence type="predicted"/>
<dbReference type="KEGG" id="fiy:BN1229_v1_1470"/>
<keyword evidence="1" id="KW-1133">Transmembrane helix</keyword>
<sequence>MDAHVRELAQRLMKTGFDDLDERDRRVIRRIAERVHITKNINREFGDTRTFGQRLADQVAEFGGSWLFIIISLVFLAFWTFGNTLALGSHAFDPYPYIFLNLLLSMLAALQAPIIMMSQNRQAAKDRLAAANDYEVNLKAELEIMGLHEKLDDIRTAQLKELLKTQEEQIAILARMVAKLDA</sequence>
<dbReference type="PANTHER" id="PTHR41386:SF1">
    <property type="entry name" value="MEMBRANE PROTEIN"/>
    <property type="match status" value="1"/>
</dbReference>
<feature type="transmembrane region" description="Helical" evidence="1">
    <location>
        <begin position="59"/>
        <end position="82"/>
    </location>
</feature>
<dbReference type="AlphaFoldDB" id="A0A0D6JE98"/>
<dbReference type="EMBL" id="LN829119">
    <property type="protein sequence ID" value="CPR17900.1"/>
    <property type="molecule type" value="Genomic_DNA"/>
</dbReference>
<reference evidence="3" key="1">
    <citation type="submission" date="2015-02" db="EMBL/GenBank/DDBJ databases">
        <authorList>
            <person name="Chooi Y.-H."/>
        </authorList>
    </citation>
    <scope>NUCLEOTIDE SEQUENCE [LARGE SCALE GENOMIC DNA]</scope>
    <source>
        <strain evidence="3">strain Y</strain>
    </source>
</reference>
<name>A0A0D6JE98_9HYPH</name>
<gene>
    <name evidence="2" type="ORF">YBN1229_v1_1470</name>
</gene>
<dbReference type="Proteomes" id="UP000033187">
    <property type="component" value="Chromosome 1"/>
</dbReference>
<dbReference type="InterPro" id="IPR010406">
    <property type="entry name" value="DUF1003"/>
</dbReference>
<organism evidence="2 3">
    <name type="scientific">Candidatus Filomicrobium marinum</name>
    <dbReference type="NCBI Taxonomy" id="1608628"/>
    <lineage>
        <taxon>Bacteria</taxon>
        <taxon>Pseudomonadati</taxon>
        <taxon>Pseudomonadota</taxon>
        <taxon>Alphaproteobacteria</taxon>
        <taxon>Hyphomicrobiales</taxon>
        <taxon>Hyphomicrobiaceae</taxon>
        <taxon>Filomicrobium</taxon>
    </lineage>
</organism>
<evidence type="ECO:0000256" key="1">
    <source>
        <dbReference type="SAM" id="Phobius"/>
    </source>
</evidence>
<feature type="transmembrane region" description="Helical" evidence="1">
    <location>
        <begin position="94"/>
        <end position="117"/>
    </location>
</feature>
<dbReference type="RefSeq" id="WP_046477530.1">
    <property type="nucleotide sequence ID" value="NZ_LN829119.1"/>
</dbReference>